<sequence>MRRHVQQVFHPSLFNSRPRSSSLGKIPYEGGHDTNVPTIKPCPPDWQRVPTMSSSKRKKMSESPPPSTIPVTNRYSELPIDPTDDTHQSLEKRQSKPPPIVLYRVEDINKLAELLNTVTSRENFTFRIVNKTQMRVNCPDPDVYKKVIQVIRVNGLIGHSFNTKQDRCYRIVIRNLHHTTPHEAIKDEIEKTGNVVSGEIINSKYGPEKKSTSTFFVNLQPGPQNKAVKEIKYIYNQVVVIEDPKKRNTIVQCQRCQQYGHTKNYCMRPYRCVKCKEPHKTSECAKRDRNTPAQCVLCDGPHPANYKGCRVYQEIAARKTNQQIGRNKYKPKIDTQVGEPRTPGANLATREKWSYLEALKSNQAAEEHNTFTKPSTANSRLEDLLLKQAEKFDIILQQMSTLMGLIVTLVNKLQN</sequence>
<dbReference type="EMBL" id="CAVLEF010000280">
    <property type="protein sequence ID" value="CAK1555453.1"/>
    <property type="molecule type" value="Genomic_DNA"/>
</dbReference>
<feature type="domain" description="Pre-C2HC" evidence="2">
    <location>
        <begin position="182"/>
        <end position="251"/>
    </location>
</feature>
<keyword evidence="5" id="KW-1185">Reference proteome</keyword>
<name>A0AAV1K500_9NEOP</name>
<reference evidence="4 5" key="1">
    <citation type="submission" date="2023-11" db="EMBL/GenBank/DDBJ databases">
        <authorList>
            <person name="Okamura Y."/>
        </authorList>
    </citation>
    <scope>NUCLEOTIDE SEQUENCE [LARGE SCALE GENOMIC DNA]</scope>
</reference>
<proteinExistence type="predicted"/>
<feature type="compositionally biased region" description="Basic and acidic residues" evidence="1">
    <location>
        <begin position="84"/>
        <end position="94"/>
    </location>
</feature>
<evidence type="ECO:0000259" key="2">
    <source>
        <dbReference type="SMART" id="SM00596"/>
    </source>
</evidence>
<dbReference type="EMBL" id="CAVLEF010000203">
    <property type="protein sequence ID" value="CAK1553022.1"/>
    <property type="molecule type" value="Genomic_DNA"/>
</dbReference>
<dbReference type="SMART" id="SM00596">
    <property type="entry name" value="PRE_C2HC"/>
    <property type="match status" value="1"/>
</dbReference>
<dbReference type="Proteomes" id="UP001497472">
    <property type="component" value="Unassembled WGS sequence"/>
</dbReference>
<comment type="caution">
    <text evidence="4">The sequence shown here is derived from an EMBL/GenBank/DDBJ whole genome shotgun (WGS) entry which is preliminary data.</text>
</comment>
<protein>
    <recommendedName>
        <fullName evidence="2">Pre-C2HC domain-containing protein</fullName>
    </recommendedName>
</protein>
<evidence type="ECO:0000256" key="1">
    <source>
        <dbReference type="SAM" id="MobiDB-lite"/>
    </source>
</evidence>
<accession>A0AAV1K500</accession>
<evidence type="ECO:0000313" key="5">
    <source>
        <dbReference type="Proteomes" id="UP001497472"/>
    </source>
</evidence>
<dbReference type="Pfam" id="PF07530">
    <property type="entry name" value="PRE_C2HC"/>
    <property type="match status" value="1"/>
</dbReference>
<dbReference type="AlphaFoldDB" id="A0AAV1K500"/>
<organism evidence="4 5">
    <name type="scientific">Leptosia nina</name>
    <dbReference type="NCBI Taxonomy" id="320188"/>
    <lineage>
        <taxon>Eukaryota</taxon>
        <taxon>Metazoa</taxon>
        <taxon>Ecdysozoa</taxon>
        <taxon>Arthropoda</taxon>
        <taxon>Hexapoda</taxon>
        <taxon>Insecta</taxon>
        <taxon>Pterygota</taxon>
        <taxon>Neoptera</taxon>
        <taxon>Endopterygota</taxon>
        <taxon>Lepidoptera</taxon>
        <taxon>Glossata</taxon>
        <taxon>Ditrysia</taxon>
        <taxon>Papilionoidea</taxon>
        <taxon>Pieridae</taxon>
        <taxon>Pierinae</taxon>
        <taxon>Leptosia</taxon>
    </lineage>
</organism>
<dbReference type="InterPro" id="IPR006579">
    <property type="entry name" value="Pre_C2HC_dom"/>
</dbReference>
<feature type="compositionally biased region" description="Polar residues" evidence="1">
    <location>
        <begin position="13"/>
        <end position="23"/>
    </location>
</feature>
<evidence type="ECO:0000313" key="4">
    <source>
        <dbReference type="EMBL" id="CAK1555453.1"/>
    </source>
</evidence>
<feature type="region of interest" description="Disordered" evidence="1">
    <location>
        <begin position="1"/>
        <end position="95"/>
    </location>
</feature>
<evidence type="ECO:0000313" key="3">
    <source>
        <dbReference type="EMBL" id="CAK1553022.1"/>
    </source>
</evidence>
<gene>
    <name evidence="3" type="ORF">LNINA_LOCUS12042</name>
    <name evidence="4" type="ORF">LNINA_LOCUS14270</name>
</gene>